<evidence type="ECO:0000256" key="1">
    <source>
        <dbReference type="ARBA" id="ARBA00022722"/>
    </source>
</evidence>
<dbReference type="Pfam" id="PF01367">
    <property type="entry name" value="5_3_exonuc"/>
    <property type="match status" value="1"/>
</dbReference>
<name>A0A4Z0PRP4_SALET</name>
<feature type="non-terminal residue" evidence="3">
    <location>
        <position position="78"/>
    </location>
</feature>
<feature type="non-terminal residue" evidence="3">
    <location>
        <position position="1"/>
    </location>
</feature>
<keyword evidence="4" id="KW-1185">Reference proteome</keyword>
<gene>
    <name evidence="3" type="ORF">C9F07_03450</name>
</gene>
<feature type="domain" description="5'-3' exonuclease" evidence="2">
    <location>
        <begin position="24"/>
        <end position="77"/>
    </location>
</feature>
<dbReference type="Proteomes" id="UP000298196">
    <property type="component" value="Unassembled WGS sequence"/>
</dbReference>
<dbReference type="Gene3D" id="1.10.150.20">
    <property type="entry name" value="5' to 3' exonuclease, C-terminal subdomain"/>
    <property type="match status" value="1"/>
</dbReference>
<dbReference type="SMART" id="SM00279">
    <property type="entry name" value="HhH2"/>
    <property type="match status" value="1"/>
</dbReference>
<dbReference type="SUPFAM" id="SSF47807">
    <property type="entry name" value="5' to 3' exonuclease, C-terminal subdomain"/>
    <property type="match status" value="1"/>
</dbReference>
<dbReference type="AlphaFoldDB" id="A0A4Z0PRP4"/>
<comment type="caution">
    <text evidence="3">The sequence shown here is derived from an EMBL/GenBank/DDBJ whole genome shotgun (WGS) entry which is preliminary data.</text>
</comment>
<evidence type="ECO:0000259" key="2">
    <source>
        <dbReference type="Pfam" id="PF01367"/>
    </source>
</evidence>
<dbReference type="EMBL" id="PYKI01000446">
    <property type="protein sequence ID" value="TGE19986.1"/>
    <property type="molecule type" value="Genomic_DNA"/>
</dbReference>
<evidence type="ECO:0000313" key="3">
    <source>
        <dbReference type="EMBL" id="TGE19986.1"/>
    </source>
</evidence>
<protein>
    <submittedName>
        <fullName evidence="3">Flap endonuclease Xni</fullName>
    </submittedName>
</protein>
<dbReference type="GO" id="GO:0004519">
    <property type="term" value="F:endonuclease activity"/>
    <property type="evidence" value="ECO:0007669"/>
    <property type="project" value="UniProtKB-KW"/>
</dbReference>
<accession>A0A4Z0PRP4</accession>
<dbReference type="InterPro" id="IPR020045">
    <property type="entry name" value="DNA_polI_H3TH"/>
</dbReference>
<dbReference type="InterPro" id="IPR036279">
    <property type="entry name" value="5-3_exonuclease_C_sf"/>
</dbReference>
<keyword evidence="1" id="KW-0540">Nuclease</keyword>
<proteinExistence type="predicted"/>
<dbReference type="CDD" id="cd09898">
    <property type="entry name" value="H3TH_53EXO"/>
    <property type="match status" value="1"/>
</dbReference>
<dbReference type="GO" id="GO:0003677">
    <property type="term" value="F:DNA binding"/>
    <property type="evidence" value="ECO:0007669"/>
    <property type="project" value="InterPro"/>
</dbReference>
<evidence type="ECO:0000313" key="4">
    <source>
        <dbReference type="Proteomes" id="UP000298196"/>
    </source>
</evidence>
<keyword evidence="3" id="KW-0255">Endonuclease</keyword>
<keyword evidence="3" id="KW-0378">Hydrolase</keyword>
<dbReference type="InterPro" id="IPR008918">
    <property type="entry name" value="HhH2"/>
</dbReference>
<sequence length="78" mass="8845">MRVSVQTRWLDARDLENEFGVLRRQLPDYWGLAGISSSKVPGVAGIGPKRATHLMIQYQNLEGISAHQDEVPEKSRRQ</sequence>
<organism evidence="3 4">
    <name type="scientific">Salmonella enterica subsp. enterica serovar Poona</name>
    <dbReference type="NCBI Taxonomy" id="436295"/>
    <lineage>
        <taxon>Bacteria</taxon>
        <taxon>Pseudomonadati</taxon>
        <taxon>Pseudomonadota</taxon>
        <taxon>Gammaproteobacteria</taxon>
        <taxon>Enterobacterales</taxon>
        <taxon>Enterobacteriaceae</taxon>
        <taxon>Salmonella</taxon>
    </lineage>
</organism>
<reference evidence="3 4" key="1">
    <citation type="submission" date="2018-03" db="EMBL/GenBank/DDBJ databases">
        <title>Non-Typhoidal Salmonella genome sequencing and assembly.</title>
        <authorList>
            <person name="Matchawe C."/>
        </authorList>
    </citation>
    <scope>NUCLEOTIDE SEQUENCE [LARGE SCALE GENOMIC DNA]</scope>
    <source>
        <strain evidence="3 4">22sa</strain>
    </source>
</reference>